<dbReference type="InterPro" id="IPR013783">
    <property type="entry name" value="Ig-like_fold"/>
</dbReference>
<protein>
    <submittedName>
        <fullName evidence="4">Activating transcription factor 7-interacting protein 1</fullName>
    </submittedName>
</protein>
<sequence length="370" mass="41896">MNGSTETKMKPEKGKEVEQEVKKEIKDEMDVDESGLENFPKINIKFEKKNEALSQMVVEGISDDSDEELVEMSVEEIQEYLKQKISEYDKDPKVNPVLKLQIERQILEDAIKKKNEELSRCKKTILVMYKNQEKFLRHISILPKIPTCSVSVSVDLPILPNSAPNFSSQKKTPEEVVKADSSELKILTRTVKTDFTTKVPTSKEKSIECIDLTDDSPSTSNKFQCTPITPFTTVKHPAPLPPKMTFSTRTNPALPKIPPKPHLKVFSENQTITLQWNMPPSNTLHPYGKLKSFEIFGYQEQANVPINTSLWKSVGGVEAMSLPMACTLTQFEDGNKYHFAVRAKDIFERDGNFSDPISIVFRANAPKKTV</sequence>
<feature type="compositionally biased region" description="Basic and acidic residues" evidence="2">
    <location>
        <begin position="7"/>
        <end position="21"/>
    </location>
</feature>
<evidence type="ECO:0000256" key="1">
    <source>
        <dbReference type="SAM" id="Coils"/>
    </source>
</evidence>
<feature type="region of interest" description="Disordered" evidence="2">
    <location>
        <begin position="1"/>
        <end position="21"/>
    </location>
</feature>
<dbReference type="GO" id="GO:0003712">
    <property type="term" value="F:transcription coregulator activity"/>
    <property type="evidence" value="ECO:0007669"/>
    <property type="project" value="TreeGrafter"/>
</dbReference>
<evidence type="ECO:0000313" key="4">
    <source>
        <dbReference type="EMBL" id="GIY04809.1"/>
    </source>
</evidence>
<dbReference type="InterPro" id="IPR056565">
    <property type="entry name" value="Fn3_ATF7IP"/>
</dbReference>
<organism evidence="4 5">
    <name type="scientific">Caerostris darwini</name>
    <dbReference type="NCBI Taxonomy" id="1538125"/>
    <lineage>
        <taxon>Eukaryota</taxon>
        <taxon>Metazoa</taxon>
        <taxon>Ecdysozoa</taxon>
        <taxon>Arthropoda</taxon>
        <taxon>Chelicerata</taxon>
        <taxon>Arachnida</taxon>
        <taxon>Araneae</taxon>
        <taxon>Araneomorphae</taxon>
        <taxon>Entelegynae</taxon>
        <taxon>Araneoidea</taxon>
        <taxon>Araneidae</taxon>
        <taxon>Caerostris</taxon>
    </lineage>
</organism>
<reference evidence="4 5" key="1">
    <citation type="submission" date="2021-06" db="EMBL/GenBank/DDBJ databases">
        <title>Caerostris darwini draft genome.</title>
        <authorList>
            <person name="Kono N."/>
            <person name="Arakawa K."/>
        </authorList>
    </citation>
    <scope>NUCLEOTIDE SEQUENCE [LARGE SCALE GENOMIC DNA]</scope>
</reference>
<evidence type="ECO:0000256" key="2">
    <source>
        <dbReference type="SAM" id="MobiDB-lite"/>
    </source>
</evidence>
<dbReference type="Gene3D" id="2.60.40.10">
    <property type="entry name" value="Immunoglobulins"/>
    <property type="match status" value="1"/>
</dbReference>
<dbReference type="GO" id="GO:0005667">
    <property type="term" value="C:transcription regulator complex"/>
    <property type="evidence" value="ECO:0007669"/>
    <property type="project" value="TreeGrafter"/>
</dbReference>
<dbReference type="Proteomes" id="UP001054837">
    <property type="component" value="Unassembled WGS sequence"/>
</dbReference>
<dbReference type="PROSITE" id="PS50853">
    <property type="entry name" value="FN3"/>
    <property type="match status" value="1"/>
</dbReference>
<dbReference type="InterPro" id="IPR003961">
    <property type="entry name" value="FN3_dom"/>
</dbReference>
<evidence type="ECO:0000313" key="5">
    <source>
        <dbReference type="Proteomes" id="UP001054837"/>
    </source>
</evidence>
<dbReference type="PANTHER" id="PTHR23210:SF26">
    <property type="entry name" value="ACTIVATING TRANSCRIPTION FACTOR 7-INTERACTING PROTEIN 1"/>
    <property type="match status" value="1"/>
</dbReference>
<keyword evidence="1" id="KW-0175">Coiled coil</keyword>
<accession>A0AAV4Q906</accession>
<dbReference type="SUPFAM" id="SSF49265">
    <property type="entry name" value="Fibronectin type III"/>
    <property type="match status" value="1"/>
</dbReference>
<evidence type="ECO:0000259" key="3">
    <source>
        <dbReference type="PROSITE" id="PS50853"/>
    </source>
</evidence>
<proteinExistence type="predicted"/>
<dbReference type="AlphaFoldDB" id="A0AAV4Q906"/>
<dbReference type="InterPro" id="IPR026085">
    <property type="entry name" value="ATF7-int"/>
</dbReference>
<keyword evidence="5" id="KW-1185">Reference proteome</keyword>
<dbReference type="PANTHER" id="PTHR23210">
    <property type="entry name" value="ACTIVATING TRANSCRIPTION FACTOR 7 INTERACTING PROTEIN"/>
    <property type="match status" value="1"/>
</dbReference>
<dbReference type="GO" id="GO:0005634">
    <property type="term" value="C:nucleus"/>
    <property type="evidence" value="ECO:0007669"/>
    <property type="project" value="TreeGrafter"/>
</dbReference>
<comment type="caution">
    <text evidence="4">The sequence shown here is derived from an EMBL/GenBank/DDBJ whole genome shotgun (WGS) entry which is preliminary data.</text>
</comment>
<dbReference type="EMBL" id="BPLQ01003982">
    <property type="protein sequence ID" value="GIY04809.1"/>
    <property type="molecule type" value="Genomic_DNA"/>
</dbReference>
<dbReference type="GO" id="GO:0006355">
    <property type="term" value="P:regulation of DNA-templated transcription"/>
    <property type="evidence" value="ECO:0007669"/>
    <property type="project" value="TreeGrafter"/>
</dbReference>
<feature type="domain" description="Fibronectin type-III" evidence="3">
    <location>
        <begin position="257"/>
        <end position="366"/>
    </location>
</feature>
<name>A0AAV4Q906_9ARAC</name>
<dbReference type="InterPro" id="IPR036116">
    <property type="entry name" value="FN3_sf"/>
</dbReference>
<feature type="coiled-coil region" evidence="1">
    <location>
        <begin position="97"/>
        <end position="124"/>
    </location>
</feature>
<gene>
    <name evidence="4" type="primary">Atf7ip</name>
    <name evidence="4" type="ORF">CDAR_318481</name>
</gene>
<dbReference type="Pfam" id="PF16794">
    <property type="entry name" value="fn3_4"/>
    <property type="match status" value="1"/>
</dbReference>